<accession>A0A3M7L0G3</accession>
<comment type="caution">
    <text evidence="2">The sequence shown here is derived from an EMBL/GenBank/DDBJ whole genome shotgun (WGS) entry which is preliminary data.</text>
</comment>
<organism evidence="2 3">
    <name type="scientific">Auxenochlorella protothecoides</name>
    <name type="common">Green microalga</name>
    <name type="synonym">Chlorella protothecoides</name>
    <dbReference type="NCBI Taxonomy" id="3075"/>
    <lineage>
        <taxon>Eukaryota</taxon>
        <taxon>Viridiplantae</taxon>
        <taxon>Chlorophyta</taxon>
        <taxon>core chlorophytes</taxon>
        <taxon>Trebouxiophyceae</taxon>
        <taxon>Chlorellales</taxon>
        <taxon>Chlorellaceae</taxon>
        <taxon>Auxenochlorella</taxon>
    </lineage>
</organism>
<feature type="region of interest" description="Disordered" evidence="1">
    <location>
        <begin position="122"/>
        <end position="278"/>
    </location>
</feature>
<sequence length="459" mass="47603">MKILFFARVFADIAGRLAPRSRFATPSSPRALLGVALFKLACACGAGGMAPYRTYMSTDGEVVADDGSFHGALERAAPYDAHGAVIVCAGLGLGLRSAVSGVSARGLAGVRGRREGAAFLAAEEYESESGSGSEGDMDEYDSGESGSGSGSEGDDGDESMSDSQGSTSDSEDAGMGASEDEEGSSMASSESEGSEERTELVLRAVSTGHSGSDGEGDDQEDSESGDQEEEEEDDMDAVEAEMDAAEEEMGLAYDDEEGSDSEAEDEAREDAEEEAELDAIERRYLEEAEADADYEDDFMEEAEEDLEDEDAFLDGTAVDTEFDEESETLRETVDFSGSGGSGVGAMEALQPAPPGSQVMVAVPATELTRPWISPAGQAPEQAQVTSPQYTSSAPALIWQEVAEQSTGTDVVFSTKPMSQLPVPMAPPASGAGACPASGAGASALGARTCPAWAPVWHVT</sequence>
<evidence type="ECO:0000256" key="1">
    <source>
        <dbReference type="SAM" id="MobiDB-lite"/>
    </source>
</evidence>
<reference evidence="3" key="1">
    <citation type="journal article" date="2018" name="Algal Res.">
        <title>Characterization of plant carbon substrate utilization by Auxenochlorella protothecoides.</title>
        <authorList>
            <person name="Vogler B.W."/>
            <person name="Starkenburg S.R."/>
            <person name="Sudasinghe N."/>
            <person name="Schambach J.Y."/>
            <person name="Rollin J.A."/>
            <person name="Pattathil S."/>
            <person name="Barry A.N."/>
        </authorList>
    </citation>
    <scope>NUCLEOTIDE SEQUENCE [LARGE SCALE GENOMIC DNA]</scope>
    <source>
        <strain evidence="3">UTEX 25</strain>
    </source>
</reference>
<dbReference type="AlphaFoldDB" id="A0A3M7L0G3"/>
<evidence type="ECO:0000313" key="2">
    <source>
        <dbReference type="EMBL" id="RMZ55669.1"/>
    </source>
</evidence>
<feature type="compositionally biased region" description="Low complexity" evidence="1">
    <location>
        <begin position="161"/>
        <end position="177"/>
    </location>
</feature>
<gene>
    <name evidence="2" type="ORF">APUTEX25_000252</name>
</gene>
<name>A0A3M7L0G3_AUXPR</name>
<dbReference type="EMBL" id="QOKY01000160">
    <property type="protein sequence ID" value="RMZ55669.1"/>
    <property type="molecule type" value="Genomic_DNA"/>
</dbReference>
<proteinExistence type="predicted"/>
<evidence type="ECO:0000313" key="3">
    <source>
        <dbReference type="Proteomes" id="UP000279271"/>
    </source>
</evidence>
<dbReference type="Proteomes" id="UP000279271">
    <property type="component" value="Unassembled WGS sequence"/>
</dbReference>
<protein>
    <submittedName>
        <fullName evidence="2">Uncharacterized protein</fullName>
    </submittedName>
</protein>
<feature type="compositionally biased region" description="Acidic residues" evidence="1">
    <location>
        <begin position="214"/>
        <end position="278"/>
    </location>
</feature>